<dbReference type="InterPro" id="IPR007837">
    <property type="entry name" value="DinB"/>
</dbReference>
<dbReference type="SUPFAM" id="SSF109854">
    <property type="entry name" value="DinB/YfiT-like putative metalloenzymes"/>
    <property type="match status" value="1"/>
</dbReference>
<evidence type="ECO:0000256" key="1">
    <source>
        <dbReference type="ARBA" id="ARBA00008635"/>
    </source>
</evidence>
<keyword evidence="2 3" id="KW-0479">Metal-binding</keyword>
<proteinExistence type="inferred from homology"/>
<feature type="binding site" evidence="3">
    <location>
        <position position="149"/>
    </location>
    <ligand>
        <name>a divalent metal cation</name>
        <dbReference type="ChEBI" id="CHEBI:60240"/>
    </ligand>
</feature>
<organism evidence="4 5">
    <name type="scientific">Azoarcus taiwanensis</name>
    <dbReference type="NCBI Taxonomy" id="666964"/>
    <lineage>
        <taxon>Bacteria</taxon>
        <taxon>Pseudomonadati</taxon>
        <taxon>Pseudomonadota</taxon>
        <taxon>Betaproteobacteria</taxon>
        <taxon>Rhodocyclales</taxon>
        <taxon>Zoogloeaceae</taxon>
        <taxon>Azoarcus</taxon>
    </lineage>
</organism>
<protein>
    <submittedName>
        <fullName evidence="4">Damage-inducible protein DinB</fullName>
    </submittedName>
</protein>
<comment type="similarity">
    <text evidence="1">Belongs to the DinB family.</text>
</comment>
<dbReference type="RefSeq" id="WP_168989817.1">
    <property type="nucleotide sequence ID" value="NZ_CAWPHM010000160.1"/>
</dbReference>
<accession>A0A972FI79</accession>
<evidence type="ECO:0000313" key="5">
    <source>
        <dbReference type="Proteomes" id="UP000599523"/>
    </source>
</evidence>
<dbReference type="PANTHER" id="PTHR37302">
    <property type="entry name" value="SLR1116 PROTEIN"/>
    <property type="match status" value="1"/>
</dbReference>
<dbReference type="Pfam" id="PF05163">
    <property type="entry name" value="DinB"/>
    <property type="match status" value="1"/>
</dbReference>
<evidence type="ECO:0000313" key="4">
    <source>
        <dbReference type="EMBL" id="NMG05220.1"/>
    </source>
</evidence>
<dbReference type="Gene3D" id="1.20.120.450">
    <property type="entry name" value="dinb family like domain"/>
    <property type="match status" value="1"/>
</dbReference>
<reference evidence="4" key="1">
    <citation type="submission" date="2019-12" db="EMBL/GenBank/DDBJ databases">
        <title>Comparative genomics gives insights into the taxonomy of the Azoarcus-Aromatoleum group and reveals separate origins of nif in the plant-associated Azoarcus and non-plant-associated Aromatoleum sub-groups.</title>
        <authorList>
            <person name="Lafos M."/>
            <person name="Maluk M."/>
            <person name="Batista M."/>
            <person name="Junghare M."/>
            <person name="Carmona M."/>
            <person name="Faoro H."/>
            <person name="Cruz L.M."/>
            <person name="Battistoni F."/>
            <person name="De Souza E."/>
            <person name="Pedrosa F."/>
            <person name="Chen W.-M."/>
            <person name="Poole P.S."/>
            <person name="Dixon R.A."/>
            <person name="James E.K."/>
        </authorList>
    </citation>
    <scope>NUCLEOTIDE SEQUENCE</scope>
    <source>
        <strain evidence="4">NSC3</strain>
    </source>
</reference>
<gene>
    <name evidence="4" type="ORF">GPA21_19980</name>
</gene>
<name>A0A972FI79_9RHOO</name>
<feature type="binding site" evidence="3">
    <location>
        <position position="145"/>
    </location>
    <ligand>
        <name>a divalent metal cation</name>
        <dbReference type="ChEBI" id="CHEBI:60240"/>
    </ligand>
</feature>
<dbReference type="PANTHER" id="PTHR37302:SF1">
    <property type="entry name" value="PROTEIN DINB"/>
    <property type="match status" value="1"/>
</dbReference>
<dbReference type="GO" id="GO:0046872">
    <property type="term" value="F:metal ion binding"/>
    <property type="evidence" value="ECO:0007669"/>
    <property type="project" value="UniProtKB-KW"/>
</dbReference>
<sequence>MTPQIALLMAEYNRWMNERMYEAAATLDAETLAADQGAFFGSILGTLNHIAAADTIWLHRFAQHEASFSSLSALAKYPQPSSLSQPLARDLKELRGYRSELDAIIESWVAELTPEHLSASITYGNMAGAKSSRNFGALLQHFFNHQTHHRGQASTLLFQSGVDIGVTDLLAVFPHITLHERIPPCSS</sequence>
<evidence type="ECO:0000256" key="3">
    <source>
        <dbReference type="PIRSR" id="PIRSR607837-1"/>
    </source>
</evidence>
<feature type="binding site" evidence="3">
    <location>
        <position position="49"/>
    </location>
    <ligand>
        <name>a divalent metal cation</name>
        <dbReference type="ChEBI" id="CHEBI:60240"/>
    </ligand>
</feature>
<evidence type="ECO:0000256" key="2">
    <source>
        <dbReference type="ARBA" id="ARBA00022723"/>
    </source>
</evidence>
<dbReference type="Proteomes" id="UP000599523">
    <property type="component" value="Unassembled WGS sequence"/>
</dbReference>
<dbReference type="AlphaFoldDB" id="A0A972FI79"/>
<comment type="caution">
    <text evidence="4">The sequence shown here is derived from an EMBL/GenBank/DDBJ whole genome shotgun (WGS) entry which is preliminary data.</text>
</comment>
<keyword evidence="5" id="KW-1185">Reference proteome</keyword>
<dbReference type="InterPro" id="IPR034660">
    <property type="entry name" value="DinB/YfiT-like"/>
</dbReference>
<dbReference type="EMBL" id="WTVM01000244">
    <property type="protein sequence ID" value="NMG05220.1"/>
    <property type="molecule type" value="Genomic_DNA"/>
</dbReference>